<dbReference type="EMBL" id="RJMB01000003">
    <property type="protein sequence ID" value="RNL86483.1"/>
    <property type="molecule type" value="Genomic_DNA"/>
</dbReference>
<dbReference type="Pfam" id="PF04149">
    <property type="entry name" value="DUF397"/>
    <property type="match status" value="2"/>
</dbReference>
<dbReference type="AlphaFoldDB" id="A0A3N0EF58"/>
<protein>
    <submittedName>
        <fullName evidence="2">DUF397 domain-containing protein</fullName>
    </submittedName>
</protein>
<sequence length="91" mass="9715">MLTPPLNSDEQWRTSSYSGPNGACVEVASLNNASTAWRTSSYSGPKGECVEVADLLTSVAVRDSIHPDRGHLGFPRVEWAALVAGVRDGEL</sequence>
<keyword evidence="3" id="KW-1185">Reference proteome</keyword>
<gene>
    <name evidence="2" type="ORF">EFW17_04585</name>
</gene>
<proteinExistence type="predicted"/>
<reference evidence="2 3" key="1">
    <citation type="submission" date="2018-11" db="EMBL/GenBank/DDBJ databases">
        <title>The genome draft of YIM 96095.</title>
        <authorList>
            <person name="Tang S.-K."/>
            <person name="Chunyu W.-X."/>
            <person name="Feng Y.-Z."/>
        </authorList>
    </citation>
    <scope>NUCLEOTIDE SEQUENCE [LARGE SCALE GENOMIC DNA]</scope>
    <source>
        <strain evidence="2 3">YIM 96095</strain>
    </source>
</reference>
<name>A0A3N0EF58_9ACTN</name>
<evidence type="ECO:0000259" key="1">
    <source>
        <dbReference type="Pfam" id="PF04149"/>
    </source>
</evidence>
<dbReference type="InterPro" id="IPR007278">
    <property type="entry name" value="DUF397"/>
</dbReference>
<dbReference type="Proteomes" id="UP000269198">
    <property type="component" value="Unassembled WGS sequence"/>
</dbReference>
<evidence type="ECO:0000313" key="3">
    <source>
        <dbReference type="Proteomes" id="UP000269198"/>
    </source>
</evidence>
<accession>A0A3N0EF58</accession>
<feature type="domain" description="DUF397" evidence="1">
    <location>
        <begin position="11"/>
        <end position="32"/>
    </location>
</feature>
<dbReference type="RefSeq" id="WP_123200008.1">
    <property type="nucleotide sequence ID" value="NZ_RJMB01000003.1"/>
</dbReference>
<feature type="domain" description="DUF397" evidence="1">
    <location>
        <begin position="36"/>
        <end position="87"/>
    </location>
</feature>
<comment type="caution">
    <text evidence="2">The sequence shown here is derived from an EMBL/GenBank/DDBJ whole genome shotgun (WGS) entry which is preliminary data.</text>
</comment>
<dbReference type="OrthoDB" id="3436700at2"/>
<evidence type="ECO:0000313" key="2">
    <source>
        <dbReference type="EMBL" id="RNL86483.1"/>
    </source>
</evidence>
<organism evidence="2 3">
    <name type="scientific">Halostreptopolyspora alba</name>
    <dbReference type="NCBI Taxonomy" id="2487137"/>
    <lineage>
        <taxon>Bacteria</taxon>
        <taxon>Bacillati</taxon>
        <taxon>Actinomycetota</taxon>
        <taxon>Actinomycetes</taxon>
        <taxon>Streptosporangiales</taxon>
        <taxon>Nocardiopsidaceae</taxon>
        <taxon>Halostreptopolyspora</taxon>
    </lineage>
</organism>